<dbReference type="InterPro" id="IPR009057">
    <property type="entry name" value="Homeodomain-like_sf"/>
</dbReference>
<keyword evidence="1" id="KW-0805">Transcription regulation</keyword>
<dbReference type="GO" id="GO:0043565">
    <property type="term" value="F:sequence-specific DNA binding"/>
    <property type="evidence" value="ECO:0007669"/>
    <property type="project" value="InterPro"/>
</dbReference>
<dbReference type="Proteomes" id="UP000516422">
    <property type="component" value="Chromosome"/>
</dbReference>
<name>A0A7H1PW25_9ACTN</name>
<evidence type="ECO:0000313" key="4">
    <source>
        <dbReference type="EMBL" id="QNT92255.1"/>
    </source>
</evidence>
<dbReference type="KEGG" id="sgf:HEP81_01928"/>
<dbReference type="AlphaFoldDB" id="A0A7H1PW25"/>
<accession>A0A7H1PW25</accession>
<keyword evidence="2" id="KW-0804">Transcription</keyword>
<proteinExistence type="predicted"/>
<dbReference type="InterPro" id="IPR018060">
    <property type="entry name" value="HTH_AraC"/>
</dbReference>
<dbReference type="PROSITE" id="PS01124">
    <property type="entry name" value="HTH_ARAC_FAMILY_2"/>
    <property type="match status" value="1"/>
</dbReference>
<dbReference type="EMBL" id="CP051006">
    <property type="protein sequence ID" value="QNT92255.1"/>
    <property type="molecule type" value="Genomic_DNA"/>
</dbReference>
<evidence type="ECO:0000256" key="1">
    <source>
        <dbReference type="ARBA" id="ARBA00023015"/>
    </source>
</evidence>
<organism evidence="4 5">
    <name type="scientific">Streptomyces griseofuscus</name>
    <dbReference type="NCBI Taxonomy" id="146922"/>
    <lineage>
        <taxon>Bacteria</taxon>
        <taxon>Bacillati</taxon>
        <taxon>Actinomycetota</taxon>
        <taxon>Actinomycetes</taxon>
        <taxon>Kitasatosporales</taxon>
        <taxon>Streptomycetaceae</taxon>
        <taxon>Streptomyces</taxon>
    </lineage>
</organism>
<gene>
    <name evidence="4" type="ORF">HEP81_01928</name>
</gene>
<protein>
    <recommendedName>
        <fullName evidence="3">HTH araC/xylS-type domain-containing protein</fullName>
    </recommendedName>
</protein>
<dbReference type="GO" id="GO:0003700">
    <property type="term" value="F:DNA-binding transcription factor activity"/>
    <property type="evidence" value="ECO:0007669"/>
    <property type="project" value="InterPro"/>
</dbReference>
<feature type="domain" description="HTH araC/xylS-type" evidence="3">
    <location>
        <begin position="1"/>
        <end position="36"/>
    </location>
</feature>
<evidence type="ECO:0000256" key="2">
    <source>
        <dbReference type="ARBA" id="ARBA00023163"/>
    </source>
</evidence>
<reference evidence="4 5" key="1">
    <citation type="submission" date="2020-04" db="EMBL/GenBank/DDBJ databases">
        <title>Characterization and engineering of Streptomyces griseofuscus DSM40191 as a potential heterologous host for expression of BGCs.</title>
        <authorList>
            <person name="Gren T."/>
            <person name="Whitford C.M."/>
            <person name="Mohite O.S."/>
            <person name="Joergensen T.S."/>
            <person name="Nielsen J.B."/>
            <person name="Lee S.Y."/>
            <person name="Weber T."/>
        </authorList>
    </citation>
    <scope>NUCLEOTIDE SEQUENCE [LARGE SCALE GENOMIC DNA]</scope>
    <source>
        <strain evidence="4 5">DSM 40191</strain>
    </source>
</reference>
<evidence type="ECO:0000259" key="3">
    <source>
        <dbReference type="PROSITE" id="PS01124"/>
    </source>
</evidence>
<sequence>MPVHRIADRWGFKGHPALTRAFRAAFGTSPQDYRNSALAAAADERR</sequence>
<dbReference type="Gene3D" id="1.10.10.60">
    <property type="entry name" value="Homeodomain-like"/>
    <property type="match status" value="1"/>
</dbReference>
<evidence type="ECO:0000313" key="5">
    <source>
        <dbReference type="Proteomes" id="UP000516422"/>
    </source>
</evidence>
<dbReference type="SUPFAM" id="SSF46689">
    <property type="entry name" value="Homeodomain-like"/>
    <property type="match status" value="1"/>
</dbReference>